<evidence type="ECO:0000313" key="1">
    <source>
        <dbReference type="EMBL" id="JAH07474.1"/>
    </source>
</evidence>
<accession>A0A0E9PSJ6</accession>
<protein>
    <submittedName>
        <fullName evidence="1">Uncharacterized protein</fullName>
    </submittedName>
</protein>
<dbReference type="EMBL" id="GBXM01101103">
    <property type="protein sequence ID" value="JAH07474.1"/>
    <property type="molecule type" value="Transcribed_RNA"/>
</dbReference>
<name>A0A0E9PSJ6_ANGAN</name>
<proteinExistence type="predicted"/>
<reference evidence="1" key="2">
    <citation type="journal article" date="2015" name="Fish Shellfish Immunol.">
        <title>Early steps in the European eel (Anguilla anguilla)-Vibrio vulnificus interaction in the gills: Role of the RtxA13 toxin.</title>
        <authorList>
            <person name="Callol A."/>
            <person name="Pajuelo D."/>
            <person name="Ebbesson L."/>
            <person name="Teles M."/>
            <person name="MacKenzie S."/>
            <person name="Amaro C."/>
        </authorList>
    </citation>
    <scope>NUCLEOTIDE SEQUENCE</scope>
</reference>
<dbReference type="AlphaFoldDB" id="A0A0E9PSJ6"/>
<sequence>METHVCLRDVFTKKILNVLLFAWQYTTSCVYSLRLICRHTNRFHITNTSNPRQCNLEKRGGKTCRRTIIIR</sequence>
<organism evidence="1">
    <name type="scientific">Anguilla anguilla</name>
    <name type="common">European freshwater eel</name>
    <name type="synonym">Muraena anguilla</name>
    <dbReference type="NCBI Taxonomy" id="7936"/>
    <lineage>
        <taxon>Eukaryota</taxon>
        <taxon>Metazoa</taxon>
        <taxon>Chordata</taxon>
        <taxon>Craniata</taxon>
        <taxon>Vertebrata</taxon>
        <taxon>Euteleostomi</taxon>
        <taxon>Actinopterygii</taxon>
        <taxon>Neopterygii</taxon>
        <taxon>Teleostei</taxon>
        <taxon>Anguilliformes</taxon>
        <taxon>Anguillidae</taxon>
        <taxon>Anguilla</taxon>
    </lineage>
</organism>
<reference evidence="1" key="1">
    <citation type="submission" date="2014-11" db="EMBL/GenBank/DDBJ databases">
        <authorList>
            <person name="Amaro Gonzalez C."/>
        </authorList>
    </citation>
    <scope>NUCLEOTIDE SEQUENCE</scope>
</reference>